<evidence type="ECO:0000256" key="5">
    <source>
        <dbReference type="ARBA" id="ARBA00022840"/>
    </source>
</evidence>
<dbReference type="Gene3D" id="1.20.1560.10">
    <property type="entry name" value="ABC transporter type 1, transmembrane domain"/>
    <property type="match status" value="1"/>
</dbReference>
<gene>
    <name evidence="11" type="primary">atm1</name>
    <name evidence="11" type="ORF">IMCC3135_23425</name>
</gene>
<dbReference type="PANTHER" id="PTHR24221">
    <property type="entry name" value="ATP-BINDING CASSETTE SUB-FAMILY B"/>
    <property type="match status" value="1"/>
</dbReference>
<dbReference type="AlphaFoldDB" id="A0A2Z2P4J5"/>
<keyword evidence="7 8" id="KW-0472">Membrane</keyword>
<dbReference type="InterPro" id="IPR036640">
    <property type="entry name" value="ABC1_TM_sf"/>
</dbReference>
<keyword evidence="6 8" id="KW-1133">Transmembrane helix</keyword>
<dbReference type="InterPro" id="IPR003439">
    <property type="entry name" value="ABC_transporter-like_ATP-bd"/>
</dbReference>
<proteinExistence type="predicted"/>
<evidence type="ECO:0000259" key="10">
    <source>
        <dbReference type="PROSITE" id="PS50929"/>
    </source>
</evidence>
<dbReference type="GO" id="GO:0005886">
    <property type="term" value="C:plasma membrane"/>
    <property type="evidence" value="ECO:0007669"/>
    <property type="project" value="UniProtKB-SubCell"/>
</dbReference>
<dbReference type="PROSITE" id="PS00211">
    <property type="entry name" value="ABC_TRANSPORTER_1"/>
    <property type="match status" value="1"/>
</dbReference>
<evidence type="ECO:0000313" key="12">
    <source>
        <dbReference type="Proteomes" id="UP000250079"/>
    </source>
</evidence>
<evidence type="ECO:0000256" key="3">
    <source>
        <dbReference type="ARBA" id="ARBA00022692"/>
    </source>
</evidence>
<evidence type="ECO:0000256" key="7">
    <source>
        <dbReference type="ARBA" id="ARBA00023136"/>
    </source>
</evidence>
<organism evidence="11 12">
    <name type="scientific">Granulosicoccus antarcticus IMCC3135</name>
    <dbReference type="NCBI Taxonomy" id="1192854"/>
    <lineage>
        <taxon>Bacteria</taxon>
        <taxon>Pseudomonadati</taxon>
        <taxon>Pseudomonadota</taxon>
        <taxon>Gammaproteobacteria</taxon>
        <taxon>Chromatiales</taxon>
        <taxon>Granulosicoccaceae</taxon>
        <taxon>Granulosicoccus</taxon>
    </lineage>
</organism>
<dbReference type="InterPro" id="IPR011527">
    <property type="entry name" value="ABC1_TM_dom"/>
</dbReference>
<dbReference type="GO" id="GO:0005524">
    <property type="term" value="F:ATP binding"/>
    <property type="evidence" value="ECO:0007669"/>
    <property type="project" value="UniProtKB-KW"/>
</dbReference>
<dbReference type="Proteomes" id="UP000250079">
    <property type="component" value="Chromosome"/>
</dbReference>
<dbReference type="FunFam" id="3.40.50.300:FF:000186">
    <property type="entry name" value="ATP-binding cassette sub-family B member 7, mitochondrial"/>
    <property type="match status" value="1"/>
</dbReference>
<feature type="transmembrane region" description="Helical" evidence="8">
    <location>
        <begin position="77"/>
        <end position="99"/>
    </location>
</feature>
<comment type="subcellular location">
    <subcellularLocation>
        <location evidence="1">Cell membrane</location>
        <topology evidence="1">Multi-pass membrane protein</topology>
    </subcellularLocation>
</comment>
<feature type="transmembrane region" description="Helical" evidence="8">
    <location>
        <begin position="36"/>
        <end position="57"/>
    </location>
</feature>
<accession>A0A2Z2P4J5</accession>
<dbReference type="InterPro" id="IPR003593">
    <property type="entry name" value="AAA+_ATPase"/>
</dbReference>
<dbReference type="GO" id="GO:0140359">
    <property type="term" value="F:ABC-type transporter activity"/>
    <property type="evidence" value="ECO:0007669"/>
    <property type="project" value="InterPro"/>
</dbReference>
<feature type="transmembrane region" description="Helical" evidence="8">
    <location>
        <begin position="163"/>
        <end position="185"/>
    </location>
</feature>
<dbReference type="GO" id="GO:0016887">
    <property type="term" value="F:ATP hydrolysis activity"/>
    <property type="evidence" value="ECO:0007669"/>
    <property type="project" value="InterPro"/>
</dbReference>
<dbReference type="SUPFAM" id="SSF90123">
    <property type="entry name" value="ABC transporter transmembrane region"/>
    <property type="match status" value="1"/>
</dbReference>
<sequence length="610" mass="67084">MMGMGGGREQAPHSNRRDIENLKKLSTYLWEYRGRVLVALGFLMLSKLAIVAVPLVLKRIIDTLDKNSAAAAPLNDAAAAASDNVLLVGLGLVAAYGLLRMSSSLFTELRDALFSRVRYRAMQQLSSRVLTKLHDLSLSFHLERRTGSIAKDLSRGTSSLSSIVNLLVFNIVPTAAEFLLVAAILLGGYGWQYTAVVFGTVAVYVGFTLFFSGWRMQFRHEMNRLDSLASGRAVDSLLNYETVKYFNNEKREIAAYDEHMTDWANAGVRSQVTMSTLNFGQAAIVSLGVTLIMMLAVRDVSNNVISLGDIVLINAMMLQLFVPLNVLGVVYRGLQYALADMDLVLRLLERTPEIQDKPDAQALVVKQARIEFRDVEFAYLPERPILRGISFTVEPGSKVAVVGPSGAGKSTLSRLLFRFYDVDQGQVLIDGVDVRDCTQTSLRDALGVVPQDTVMFNDTIRYNLAYAHPEADDERVAEAARRANLDTFISELPQGYETVVGERGLKLSGGEKQRMAIARVVVKDPPIIIFDEATSSLDTRSEQAILEGMNAVARRATSLVIAHRLSTVVDADQIIVLDAGRIVERGTHEQLLTGGGLYADLWNMQAAAEE</sequence>
<evidence type="ECO:0000256" key="4">
    <source>
        <dbReference type="ARBA" id="ARBA00022741"/>
    </source>
</evidence>
<dbReference type="SUPFAM" id="SSF52540">
    <property type="entry name" value="P-loop containing nucleoside triphosphate hydrolases"/>
    <property type="match status" value="1"/>
</dbReference>
<name>A0A2Z2P4J5_9GAMM</name>
<dbReference type="PANTHER" id="PTHR24221:SF654">
    <property type="entry name" value="ATP-BINDING CASSETTE SUB-FAMILY B MEMBER 6"/>
    <property type="match status" value="1"/>
</dbReference>
<evidence type="ECO:0000256" key="8">
    <source>
        <dbReference type="SAM" id="Phobius"/>
    </source>
</evidence>
<evidence type="ECO:0000313" key="11">
    <source>
        <dbReference type="EMBL" id="ASJ74754.1"/>
    </source>
</evidence>
<feature type="domain" description="ABC transporter" evidence="9">
    <location>
        <begin position="370"/>
        <end position="604"/>
    </location>
</feature>
<evidence type="ECO:0000256" key="1">
    <source>
        <dbReference type="ARBA" id="ARBA00004651"/>
    </source>
</evidence>
<dbReference type="RefSeq" id="WP_335589278.1">
    <property type="nucleotide sequence ID" value="NZ_CP018632.1"/>
</dbReference>
<feature type="transmembrane region" description="Helical" evidence="8">
    <location>
        <begin position="279"/>
        <end position="298"/>
    </location>
</feature>
<reference evidence="11 12" key="1">
    <citation type="submission" date="2016-12" db="EMBL/GenBank/DDBJ databases">
        <authorList>
            <person name="Song W.-J."/>
            <person name="Kurnit D.M."/>
        </authorList>
    </citation>
    <scope>NUCLEOTIDE SEQUENCE [LARGE SCALE GENOMIC DNA]</scope>
    <source>
        <strain evidence="11 12">IMCC3135</strain>
    </source>
</reference>
<dbReference type="Pfam" id="PF00664">
    <property type="entry name" value="ABC_membrane"/>
    <property type="match status" value="1"/>
</dbReference>
<feature type="domain" description="ABC transmembrane type-1" evidence="10">
    <location>
        <begin position="37"/>
        <end position="335"/>
    </location>
</feature>
<feature type="transmembrane region" description="Helical" evidence="8">
    <location>
        <begin position="191"/>
        <end position="214"/>
    </location>
</feature>
<evidence type="ECO:0000256" key="6">
    <source>
        <dbReference type="ARBA" id="ARBA00022989"/>
    </source>
</evidence>
<protein>
    <submittedName>
        <fullName evidence="11">ATM1-type heavy metal exporter</fullName>
    </submittedName>
</protein>
<keyword evidence="3 8" id="KW-0812">Transmembrane</keyword>
<keyword evidence="5" id="KW-0067">ATP-binding</keyword>
<dbReference type="SMART" id="SM00382">
    <property type="entry name" value="AAA"/>
    <property type="match status" value="1"/>
</dbReference>
<dbReference type="Gene3D" id="3.40.50.300">
    <property type="entry name" value="P-loop containing nucleotide triphosphate hydrolases"/>
    <property type="match status" value="1"/>
</dbReference>
<dbReference type="InterPro" id="IPR039421">
    <property type="entry name" value="Type_1_exporter"/>
</dbReference>
<evidence type="ECO:0000259" key="9">
    <source>
        <dbReference type="PROSITE" id="PS50893"/>
    </source>
</evidence>
<dbReference type="InterPro" id="IPR017871">
    <property type="entry name" value="ABC_transporter-like_CS"/>
</dbReference>
<dbReference type="CDD" id="cd18582">
    <property type="entry name" value="ABC_6TM_ATM1_ABCB7"/>
    <property type="match status" value="1"/>
</dbReference>
<dbReference type="InterPro" id="IPR027417">
    <property type="entry name" value="P-loop_NTPase"/>
</dbReference>
<keyword evidence="2" id="KW-0813">Transport</keyword>
<dbReference type="Pfam" id="PF00005">
    <property type="entry name" value="ABC_tran"/>
    <property type="match status" value="1"/>
</dbReference>
<keyword evidence="12" id="KW-1185">Reference proteome</keyword>
<evidence type="ECO:0000256" key="2">
    <source>
        <dbReference type="ARBA" id="ARBA00022448"/>
    </source>
</evidence>
<dbReference type="PROSITE" id="PS50929">
    <property type="entry name" value="ABC_TM1F"/>
    <property type="match status" value="1"/>
</dbReference>
<dbReference type="KEGG" id="gai:IMCC3135_23425"/>
<feature type="transmembrane region" description="Helical" evidence="8">
    <location>
        <begin position="310"/>
        <end position="331"/>
    </location>
</feature>
<dbReference type="EMBL" id="CP018632">
    <property type="protein sequence ID" value="ASJ74754.1"/>
    <property type="molecule type" value="Genomic_DNA"/>
</dbReference>
<dbReference type="PROSITE" id="PS50893">
    <property type="entry name" value="ABC_TRANSPORTER_2"/>
    <property type="match status" value="1"/>
</dbReference>
<keyword evidence="4" id="KW-0547">Nucleotide-binding</keyword>